<feature type="domain" description="RanBP2-type" evidence="4">
    <location>
        <begin position="4"/>
        <end position="23"/>
    </location>
</feature>
<accession>A0A0S1B3H6</accession>
<protein>
    <recommendedName>
        <fullName evidence="4">RanBP2-type domain-containing protein</fullName>
    </recommendedName>
</protein>
<dbReference type="KEGG" id="sacz:AOT14_32860"/>
<dbReference type="GO" id="GO:0008270">
    <property type="term" value="F:zinc ion binding"/>
    <property type="evidence" value="ECO:0007669"/>
    <property type="project" value="UniProtKB-KW"/>
</dbReference>
<dbReference type="PATRIC" id="fig|128780.6.peg.3323"/>
<evidence type="ECO:0000256" key="2">
    <source>
        <dbReference type="ARBA" id="ARBA00022771"/>
    </source>
</evidence>
<dbReference type="PROSITE" id="PS01358">
    <property type="entry name" value="ZF_RANBP2_1"/>
    <property type="match status" value="1"/>
</dbReference>
<dbReference type="Proteomes" id="UP000061010">
    <property type="component" value="Chromosome"/>
</dbReference>
<keyword evidence="6" id="KW-1185">Reference proteome</keyword>
<dbReference type="AlphaFoldDB" id="A0A0S1B3H6"/>
<dbReference type="EMBL" id="CP012900">
    <property type="protein sequence ID" value="ALJ29626.1"/>
    <property type="molecule type" value="Genomic_DNA"/>
</dbReference>
<keyword evidence="1" id="KW-0479">Metal-binding</keyword>
<sequence>MTHWICSHCRESNEDTFDQCWKCGTRVDGSTDPGFRPDNADPAAWPPRLIDCLRCPGTPMVFAGRKRFHEGSQALPFLLGNLGELLVNREAFDLHACPSCGKVELFLGSAPR</sequence>
<name>A0A0S1B3H6_9GAMM</name>
<keyword evidence="3" id="KW-0862">Zinc</keyword>
<evidence type="ECO:0000313" key="5">
    <source>
        <dbReference type="EMBL" id="ALJ29626.1"/>
    </source>
</evidence>
<proteinExistence type="predicted"/>
<evidence type="ECO:0000256" key="1">
    <source>
        <dbReference type="ARBA" id="ARBA00022723"/>
    </source>
</evidence>
<gene>
    <name evidence="5" type="ORF">AOT14_32860</name>
</gene>
<evidence type="ECO:0000256" key="3">
    <source>
        <dbReference type="ARBA" id="ARBA00022833"/>
    </source>
</evidence>
<dbReference type="OrthoDB" id="6293663at2"/>
<evidence type="ECO:0000313" key="6">
    <source>
        <dbReference type="Proteomes" id="UP000061010"/>
    </source>
</evidence>
<keyword evidence="2" id="KW-0863">Zinc-finger</keyword>
<evidence type="ECO:0000259" key="4">
    <source>
        <dbReference type="PROSITE" id="PS01358"/>
    </source>
</evidence>
<reference evidence="5 6" key="1">
    <citation type="journal article" date="2015" name="Genome Announc.">
        <title>Complete Genome Sequencing of Stenotrophomonas acidaminiphila ZAC14D2_NAIMI4_2, a Multidrug-Resistant Strain Isolated from Sediments of a Polluted River in Mexico, Uncovers New Antibiotic Resistance Genes and a Novel Class-II Lasso Peptide Biosynthesis Gene Cluster.</title>
        <authorList>
            <person name="Vinuesa P."/>
            <person name="Ochoa-Sanchez L.E."/>
        </authorList>
    </citation>
    <scope>NUCLEOTIDE SEQUENCE [LARGE SCALE GENOMIC DNA]</scope>
    <source>
        <strain evidence="5 6">ZAC14D2_NAIMI4_2</strain>
    </source>
</reference>
<dbReference type="InterPro" id="IPR001876">
    <property type="entry name" value="Znf_RanBP2"/>
</dbReference>
<organism evidence="5 6">
    <name type="scientific">Stenotrophomonas acidaminiphila</name>
    <dbReference type="NCBI Taxonomy" id="128780"/>
    <lineage>
        <taxon>Bacteria</taxon>
        <taxon>Pseudomonadati</taxon>
        <taxon>Pseudomonadota</taxon>
        <taxon>Gammaproteobacteria</taxon>
        <taxon>Lysobacterales</taxon>
        <taxon>Lysobacteraceae</taxon>
        <taxon>Stenotrophomonas</taxon>
    </lineage>
</organism>
<dbReference type="RefSeq" id="WP_054667887.1">
    <property type="nucleotide sequence ID" value="NZ_CP043570.1"/>
</dbReference>